<accession>A0A183PYW1</accession>
<dbReference type="AlphaFoldDB" id="A0A183PYW1"/>
<keyword evidence="2" id="KW-1185">Reference proteome</keyword>
<evidence type="ECO:0000313" key="2">
    <source>
        <dbReference type="Proteomes" id="UP000269396"/>
    </source>
</evidence>
<dbReference type="Proteomes" id="UP000269396">
    <property type="component" value="Unassembled WGS sequence"/>
</dbReference>
<dbReference type="EMBL" id="UZAL01042528">
    <property type="protein sequence ID" value="VDP80131.1"/>
    <property type="molecule type" value="Genomic_DNA"/>
</dbReference>
<gene>
    <name evidence="1" type="ORF">SMTD_LOCUS19547</name>
</gene>
<proteinExistence type="predicted"/>
<organism evidence="1 2">
    <name type="scientific">Schistosoma mattheei</name>
    <dbReference type="NCBI Taxonomy" id="31246"/>
    <lineage>
        <taxon>Eukaryota</taxon>
        <taxon>Metazoa</taxon>
        <taxon>Spiralia</taxon>
        <taxon>Lophotrochozoa</taxon>
        <taxon>Platyhelminthes</taxon>
        <taxon>Trematoda</taxon>
        <taxon>Digenea</taxon>
        <taxon>Strigeidida</taxon>
        <taxon>Schistosomatoidea</taxon>
        <taxon>Schistosomatidae</taxon>
        <taxon>Schistosoma</taxon>
    </lineage>
</organism>
<evidence type="ECO:0000313" key="1">
    <source>
        <dbReference type="EMBL" id="VDP80131.1"/>
    </source>
</evidence>
<name>A0A183PYW1_9TREM</name>
<dbReference type="STRING" id="31246.A0A183PYW1"/>
<protein>
    <submittedName>
        <fullName evidence="1">Uncharacterized protein</fullName>
    </submittedName>
</protein>
<sequence>MVHPVRLLDVLPILLYKATLDTNHEFEANHLDDSNSQISSKIRKIDEDISSEEIAQSESMLFMYRCYVYNQEPIWLFKASQDVVIIPSLFLSNIITSKM</sequence>
<reference evidence="1 2" key="1">
    <citation type="submission" date="2018-11" db="EMBL/GenBank/DDBJ databases">
        <authorList>
            <consortium name="Pathogen Informatics"/>
        </authorList>
    </citation>
    <scope>NUCLEOTIDE SEQUENCE [LARGE SCALE GENOMIC DNA]</scope>
    <source>
        <strain>Denwood</strain>
        <strain evidence="2">Zambia</strain>
    </source>
</reference>